<feature type="domain" description="CCT" evidence="4">
    <location>
        <begin position="246"/>
        <end position="267"/>
    </location>
</feature>
<protein>
    <recommendedName>
        <fullName evidence="4">CCT domain-containing protein</fullName>
    </recommendedName>
</protein>
<dbReference type="GO" id="GO:0009909">
    <property type="term" value="P:regulation of flower development"/>
    <property type="evidence" value="ECO:0007669"/>
    <property type="project" value="InterPro"/>
</dbReference>
<evidence type="ECO:0000313" key="5">
    <source>
        <dbReference type="EMBL" id="KAF8412217.1"/>
    </source>
</evidence>
<evidence type="ECO:0000259" key="4">
    <source>
        <dbReference type="Pfam" id="PF06203"/>
    </source>
</evidence>
<keyword evidence="2" id="KW-0539">Nucleus</keyword>
<name>A0A835DTS1_TETSI</name>
<dbReference type="AlphaFoldDB" id="A0A835DTS1"/>
<dbReference type="InterPro" id="IPR010402">
    <property type="entry name" value="CCT_domain"/>
</dbReference>
<organism evidence="5 6">
    <name type="scientific">Tetracentron sinense</name>
    <name type="common">Spur-leaf</name>
    <dbReference type="NCBI Taxonomy" id="13715"/>
    <lineage>
        <taxon>Eukaryota</taxon>
        <taxon>Viridiplantae</taxon>
        <taxon>Streptophyta</taxon>
        <taxon>Embryophyta</taxon>
        <taxon>Tracheophyta</taxon>
        <taxon>Spermatophyta</taxon>
        <taxon>Magnoliopsida</taxon>
        <taxon>Trochodendrales</taxon>
        <taxon>Trochodendraceae</taxon>
        <taxon>Tetracentron</taxon>
    </lineage>
</organism>
<keyword evidence="6" id="KW-1185">Reference proteome</keyword>
<feature type="region of interest" description="Disordered" evidence="3">
    <location>
        <begin position="41"/>
        <end position="64"/>
    </location>
</feature>
<dbReference type="PANTHER" id="PTHR31319:SF103">
    <property type="entry name" value="CCT MOTIF FAMILY PROTEIN"/>
    <property type="match status" value="1"/>
</dbReference>
<proteinExistence type="predicted"/>
<dbReference type="EMBL" id="JABCRI010000001">
    <property type="protein sequence ID" value="KAF8412217.1"/>
    <property type="molecule type" value="Genomic_DNA"/>
</dbReference>
<dbReference type="PANTHER" id="PTHR31319">
    <property type="entry name" value="ZINC FINGER PROTEIN CONSTANS-LIKE 4"/>
    <property type="match status" value="1"/>
</dbReference>
<accession>A0A835DTS1</accession>
<evidence type="ECO:0000256" key="3">
    <source>
        <dbReference type="SAM" id="MobiDB-lite"/>
    </source>
</evidence>
<sequence length="337" mass="37643">MSSDLLLDLDGYILPSNVDLQFLYEPFPILPIDNIQAISDDPNQQFPAAQSPSDTNPLSSSPPSKQINNLSLYSNTHLPIAANSADGLPDFSGLDALGVKSEEEYCYVCFDSSRSPSFPANIYGIENAIGVLQRSLSSQSFDAKRSCTFFQPAFNSLLESPNFQTQFMESPENSEFAGSMRKVCSTGDLQRMKRAQSGRGFSSNPLAAEISLIEESSFKVGRYNAEERKANLVGVINLFLSVLSEQYACRKTLADSRLRVRGRFARNDETGEIPKVSGFNRNEEDEDELWVIFFSFPCFFTGFEKLDKNNAASIELRKTMISFLREEEDEQMLHLVA</sequence>
<dbReference type="OrthoDB" id="153872at2759"/>
<dbReference type="InterPro" id="IPR045281">
    <property type="entry name" value="CONSTANS-like"/>
</dbReference>
<dbReference type="OMA" id="DDVDFWI"/>
<evidence type="ECO:0000256" key="2">
    <source>
        <dbReference type="ARBA" id="ARBA00023242"/>
    </source>
</evidence>
<dbReference type="GO" id="GO:0003700">
    <property type="term" value="F:DNA-binding transcription factor activity"/>
    <property type="evidence" value="ECO:0007669"/>
    <property type="project" value="TreeGrafter"/>
</dbReference>
<dbReference type="GO" id="GO:0005634">
    <property type="term" value="C:nucleus"/>
    <property type="evidence" value="ECO:0007669"/>
    <property type="project" value="UniProtKB-SubCell"/>
</dbReference>
<reference evidence="5 6" key="1">
    <citation type="submission" date="2020-04" db="EMBL/GenBank/DDBJ databases">
        <title>Plant Genome Project.</title>
        <authorList>
            <person name="Zhang R.-G."/>
        </authorList>
    </citation>
    <scope>NUCLEOTIDE SEQUENCE [LARGE SCALE GENOMIC DNA]</scope>
    <source>
        <strain evidence="5">YNK0</strain>
        <tissue evidence="5">Leaf</tissue>
    </source>
</reference>
<evidence type="ECO:0000256" key="1">
    <source>
        <dbReference type="ARBA" id="ARBA00004123"/>
    </source>
</evidence>
<comment type="caution">
    <text evidence="5">The sequence shown here is derived from an EMBL/GenBank/DDBJ whole genome shotgun (WGS) entry which is preliminary data.</text>
</comment>
<evidence type="ECO:0000313" key="6">
    <source>
        <dbReference type="Proteomes" id="UP000655225"/>
    </source>
</evidence>
<dbReference type="Proteomes" id="UP000655225">
    <property type="component" value="Unassembled WGS sequence"/>
</dbReference>
<dbReference type="Pfam" id="PF06203">
    <property type="entry name" value="CCT"/>
    <property type="match status" value="1"/>
</dbReference>
<comment type="subcellular location">
    <subcellularLocation>
        <location evidence="1">Nucleus</location>
    </subcellularLocation>
</comment>
<gene>
    <name evidence="5" type="ORF">HHK36_000177</name>
</gene>